<dbReference type="RefSeq" id="WP_167149697.1">
    <property type="nucleotide sequence ID" value="NZ_JAAMOX010000001.1"/>
</dbReference>
<accession>A0A7X5R1M3</accession>
<dbReference type="EMBL" id="JAAMOX010000001">
    <property type="protein sequence ID" value="NIH53792.1"/>
    <property type="molecule type" value="Genomic_DNA"/>
</dbReference>
<evidence type="ECO:0000256" key="1">
    <source>
        <dbReference type="SAM" id="Phobius"/>
    </source>
</evidence>
<keyword evidence="1" id="KW-0812">Transmembrane</keyword>
<protein>
    <recommendedName>
        <fullName evidence="4">Tandem-95 repeat protein</fullName>
    </recommendedName>
</protein>
<dbReference type="Pfam" id="PF17963">
    <property type="entry name" value="Big_9"/>
    <property type="match status" value="3"/>
</dbReference>
<dbReference type="Proteomes" id="UP000541033">
    <property type="component" value="Unassembled WGS sequence"/>
</dbReference>
<keyword evidence="1" id="KW-0472">Membrane</keyword>
<gene>
    <name evidence="2" type="ORF">FHX76_001660</name>
</gene>
<reference evidence="2 3" key="1">
    <citation type="submission" date="2020-02" db="EMBL/GenBank/DDBJ databases">
        <title>Sequencing the genomes of 1000 actinobacteria strains.</title>
        <authorList>
            <person name="Klenk H.-P."/>
        </authorList>
    </citation>
    <scope>NUCLEOTIDE SEQUENCE [LARGE SCALE GENOMIC DNA]</scope>
    <source>
        <strain evidence="2 3">DSM 27960</strain>
    </source>
</reference>
<dbReference type="Gene3D" id="2.60.40.3440">
    <property type="match status" value="1"/>
</dbReference>
<keyword evidence="1" id="KW-1133">Transmembrane helix</keyword>
<evidence type="ECO:0008006" key="4">
    <source>
        <dbReference type="Google" id="ProtNLM"/>
    </source>
</evidence>
<proteinExistence type="predicted"/>
<evidence type="ECO:0000313" key="2">
    <source>
        <dbReference type="EMBL" id="NIH53792.1"/>
    </source>
</evidence>
<feature type="transmembrane region" description="Helical" evidence="1">
    <location>
        <begin position="1913"/>
        <end position="1933"/>
    </location>
</feature>
<organism evidence="2 3">
    <name type="scientific">Lysinibacter cavernae</name>
    <dbReference type="NCBI Taxonomy" id="1640652"/>
    <lineage>
        <taxon>Bacteria</taxon>
        <taxon>Bacillati</taxon>
        <taxon>Actinomycetota</taxon>
        <taxon>Actinomycetes</taxon>
        <taxon>Micrococcales</taxon>
        <taxon>Microbacteriaceae</taxon>
        <taxon>Lysinibacter</taxon>
    </lineage>
</organism>
<name>A0A7X5R1M3_9MICO</name>
<comment type="caution">
    <text evidence="2">The sequence shown here is derived from an EMBL/GenBank/DDBJ whole genome shotgun (WGS) entry which is preliminary data.</text>
</comment>
<evidence type="ECO:0000313" key="3">
    <source>
        <dbReference type="Proteomes" id="UP000541033"/>
    </source>
</evidence>
<sequence>MSKLMGLFLPVQRGGQESAERRRKPKTLRAVALSAASIIMLGGMVLGGASSASAGSVTSMTWSVTSDGSAPFDAAEGAGNDTGAKNGIVRAQDTVVWDIVVNAAAADTSQFVVTLPAGMQLTAQSAAGTVCNAPGGGSINAAGNVLTCNVSYSGGQTTLPISARVGSVGNGVEIKPSVSADGGPASVAAQGVVVSATPKTQFSLYNSPYTGNVTVNGQKGVSLPIYAAIGASYDPSNPSYFGYEALEDPFTFTIKVPSNAIVSSVQVANGSGIVTYTQASPGQPVQVSVRSAGTNFLNPIVGAPVATGMGADARLLNAYRFNIFIPYDGNIAVGETVLLGGQMTNFDPNSLSGASNFGASTAPGQEAGAVCPEVSGVTSLNCYGRYFTREAGASIVSSTVGTTNETRNGNIYGDYRGTTNGTEQVVPGQKFNALTGVANSASSESDSQNVYASATWDPALLSLSGVPSLRLATSGEFYTYSQVTAAAVVPTTDYTIEYTDFAFANDADRKARVSFTDPGISWVADPSALPGGIASVSSVRIKYLAPLAPGKLVGLVTPLQRTLSSAGLAKSARLPWFWQYGSDDKAVQKSAYPATDAARPDGGNVQAAESLIRADIEWQQVEGQSYPPGNASRGDMVNLKITPIVIGPVGDVDTMSRNTKITVSMPNACLEPTADALPPYATLTPGIPGANCMTGTPAKIVFTLGDVVVPGGPLSTTGYQGHSTPLTAIQFPVSVAMGTTIPTIANVTVVVESASDPSVADFSGTAGADATSQAQDRTYTTALTISGSSSFKSTKLATTAQPGLVAPGETMTYTLAWSNASSTQFSSAAFVDVLPFDNDGRGTSGLGGAPLKVTGVSSAMYTNEQGTVKIEYSTQDAASALAAINTPGGEDGHTLTWTVMPAGSIPDGITALRFTPANGLSAEASGTATIKVEVPALALNGNVNNNVAMSLIAETGTDIVTSAGASRPLKSSAAQITGNVYRDLDFSNTVSAADSTWPAGSNILELLRGTDVVATTSIAADGSFTFPIMGADLYSLRLKGSASAGWEHKLPTIIDLQPEEIRSVDVLYQEAVDAPVLVNDVASAPANGSVTVDVTDNDTLKFPTTAGSVFERNTVAIASQPTNGGTVALVAGPADQSAIQYTPAAAWPDEFAGQATYLDTFSYSWTNAQGESATALVSVTVNALPVAVADTATIADTATSVDVLANDTGNAIVFGAAPSVPAGTDATVAYTGTTLTVTPTHAWADGETTYSVPVTYTIRDADANTSSTVATVTVQRAPVSAAATALGNLPVGGSVTVDPQILNPAALAAVSPIAVTTPPASPATATVVDGAIVFASSAAGSYSFGVTYTDDLGQQLVKTYTVTVLPVPTATGSTAVIAKDATYEHTSVVTPLANIVGDGVVTVAPSAGTVTVAGEDVTFDATGAPANVTYTFSVTYTDSVGQTATAEYSVQVLAPLTVTDTTSIIIAEGASHTFNPVVTTDGELEGISLTDPSAGSVSADVSKSEITFDGSGVAASTTPYTFTATFEDNVGQTAEVTYSVTVQAKPTTSNQSATLGVDGLVTFPQDVVTTGSIVSQAIVGSGPAEGIATVTSTGVTYEADGAPAGTYSFSVRYTDNVGQTTEATFTVTVQAKPTSPNQSVTVAEGGSYRFPQTVVTTGTIVSQSLIGDVPAQGTATVDASGVSYDATGAAPGTYSFTVQYTDNVGQTVDVLYTETVQAKPTDTDQSATIAEDSTYTFPQTVVTTGTIVSQELVGDGPAQGTVTVTESGVSFDAAGAAPGTYTFSVLYTDDVGQTVEATFTVTVQAKPTATDITVTAPFGTERIALDIFGVVTGVDLQPLTEASFTAPSSGTLTVTGDGTLAFLPANGFSGTVTFDVSVADGLGQVVIVKVTITIEPQGSIPALIGGLAVTGSGLSPILPISIVLLGLGGLFVIRRNRRHESKH</sequence>
<keyword evidence="3" id="KW-1185">Reference proteome</keyword>